<dbReference type="EMBL" id="BARU01042953">
    <property type="protein sequence ID" value="GAH76983.1"/>
    <property type="molecule type" value="Genomic_DNA"/>
</dbReference>
<gene>
    <name evidence="1" type="ORF">S03H2_65878</name>
</gene>
<name>X1K4K7_9ZZZZ</name>
<organism evidence="1">
    <name type="scientific">marine sediment metagenome</name>
    <dbReference type="NCBI Taxonomy" id="412755"/>
    <lineage>
        <taxon>unclassified sequences</taxon>
        <taxon>metagenomes</taxon>
        <taxon>ecological metagenomes</taxon>
    </lineage>
</organism>
<comment type="caution">
    <text evidence="1">The sequence shown here is derived from an EMBL/GenBank/DDBJ whole genome shotgun (WGS) entry which is preliminary data.</text>
</comment>
<reference evidence="1" key="1">
    <citation type="journal article" date="2014" name="Front. Microbiol.">
        <title>High frequency of phylogenetically diverse reductive dehalogenase-homologous genes in deep subseafloor sedimentary metagenomes.</title>
        <authorList>
            <person name="Kawai M."/>
            <person name="Futagami T."/>
            <person name="Toyoda A."/>
            <person name="Takaki Y."/>
            <person name="Nishi S."/>
            <person name="Hori S."/>
            <person name="Arai W."/>
            <person name="Tsubouchi T."/>
            <person name="Morono Y."/>
            <person name="Uchiyama I."/>
            <person name="Ito T."/>
            <person name="Fujiyama A."/>
            <person name="Inagaki F."/>
            <person name="Takami H."/>
        </authorList>
    </citation>
    <scope>NUCLEOTIDE SEQUENCE</scope>
    <source>
        <strain evidence="1">Expedition CK06-06</strain>
    </source>
</reference>
<dbReference type="AlphaFoldDB" id="X1K4K7"/>
<accession>X1K4K7</accession>
<sequence>MSEEKKEVDSGEILKTLVKQGAFAAAREYVDFLEAQKQPVQAPMMGPAPES</sequence>
<protein>
    <submittedName>
        <fullName evidence="1">Uncharacterized protein</fullName>
    </submittedName>
</protein>
<proteinExistence type="predicted"/>
<evidence type="ECO:0000313" key="1">
    <source>
        <dbReference type="EMBL" id="GAH76983.1"/>
    </source>
</evidence>